<accession>A0AAV5TPP2</accession>
<dbReference type="AlphaFoldDB" id="A0AAV5TPP2"/>
<proteinExistence type="predicted"/>
<dbReference type="SMART" id="SM00950">
    <property type="entry name" value="Piwi"/>
    <property type="match status" value="1"/>
</dbReference>
<evidence type="ECO:0000313" key="2">
    <source>
        <dbReference type="EMBL" id="GMS96024.1"/>
    </source>
</evidence>
<comment type="caution">
    <text evidence="2">The sequence shown here is derived from an EMBL/GenBank/DDBJ whole genome shotgun (WGS) entry which is preliminary data.</text>
</comment>
<dbReference type="SUPFAM" id="SSF53098">
    <property type="entry name" value="Ribonuclease H-like"/>
    <property type="match status" value="1"/>
</dbReference>
<organism evidence="2 3">
    <name type="scientific">Pristionchus entomophagus</name>
    <dbReference type="NCBI Taxonomy" id="358040"/>
    <lineage>
        <taxon>Eukaryota</taxon>
        <taxon>Metazoa</taxon>
        <taxon>Ecdysozoa</taxon>
        <taxon>Nematoda</taxon>
        <taxon>Chromadorea</taxon>
        <taxon>Rhabditida</taxon>
        <taxon>Rhabditina</taxon>
        <taxon>Diplogasteromorpha</taxon>
        <taxon>Diplogasteroidea</taxon>
        <taxon>Neodiplogasteridae</taxon>
        <taxon>Pristionchus</taxon>
    </lineage>
</organism>
<gene>
    <name evidence="2" type="ORF">PENTCL1PPCAC_18199</name>
</gene>
<dbReference type="GO" id="GO:0003676">
    <property type="term" value="F:nucleic acid binding"/>
    <property type="evidence" value="ECO:0007669"/>
    <property type="project" value="InterPro"/>
</dbReference>
<dbReference type="EMBL" id="BTSX01000004">
    <property type="protein sequence ID" value="GMS96024.1"/>
    <property type="molecule type" value="Genomic_DNA"/>
</dbReference>
<dbReference type="Gene3D" id="3.30.420.10">
    <property type="entry name" value="Ribonuclease H-like superfamily/Ribonuclease H"/>
    <property type="match status" value="1"/>
</dbReference>
<dbReference type="InterPro" id="IPR003165">
    <property type="entry name" value="Piwi"/>
</dbReference>
<dbReference type="InterPro" id="IPR036397">
    <property type="entry name" value="RNaseH_sf"/>
</dbReference>
<dbReference type="PROSITE" id="PS50822">
    <property type="entry name" value="PIWI"/>
    <property type="match status" value="1"/>
</dbReference>
<dbReference type="InterPro" id="IPR012337">
    <property type="entry name" value="RNaseH-like_sf"/>
</dbReference>
<dbReference type="Gene3D" id="3.40.50.2300">
    <property type="match status" value="1"/>
</dbReference>
<dbReference type="Proteomes" id="UP001432027">
    <property type="component" value="Unassembled WGS sequence"/>
</dbReference>
<dbReference type="Pfam" id="PF02171">
    <property type="entry name" value="Piwi"/>
    <property type="match status" value="1"/>
</dbReference>
<evidence type="ECO:0000259" key="1">
    <source>
        <dbReference type="PROSITE" id="PS50822"/>
    </source>
</evidence>
<dbReference type="PANTHER" id="PTHR22891">
    <property type="entry name" value="EUKARYOTIC TRANSLATION INITIATION FACTOR 2C"/>
    <property type="match status" value="1"/>
</dbReference>
<keyword evidence="3" id="KW-1185">Reference proteome</keyword>
<name>A0AAV5TPP2_9BILA</name>
<reference evidence="2" key="1">
    <citation type="submission" date="2023-10" db="EMBL/GenBank/DDBJ databases">
        <title>Genome assembly of Pristionchus species.</title>
        <authorList>
            <person name="Yoshida K."/>
            <person name="Sommer R.J."/>
        </authorList>
    </citation>
    <scope>NUCLEOTIDE SEQUENCE</scope>
    <source>
        <strain evidence="2">RS0144</strain>
    </source>
</reference>
<protein>
    <recommendedName>
        <fullName evidence="1">Piwi domain-containing protein</fullName>
    </recommendedName>
</protein>
<sequence>MLIPPTLQYKSSDFVVSQPNWRPPNNFQFAVPAGCKDWRIFLLKGQRDSLTTQDAARFGEDYVKRCRERGMQIGAPNAVELIDPPPADKSPDYQSRLKMREAASAGCQFVLFISSDFSTIHKHIKLEERLSRVITQDLKLKTVTSFMQKSQMLALDNIIYKTNLKLGGMNYGLSLKNAIPNYNPFPPNRLIIGITINQAPEVPNIHFNGERLPPPSVVGFCTNMANFPTEYIGDFIYQDTKKEDLILSTVEMWDKILDRFMGLLDSEGNKIAGEPKRPIPNEVILYRQGIKEGCYGACLTEEIPLLKAYLDQKRKGVRITYINVQKDHSVRLMPTVFNAAEKATLQNIGSGTVVDDQITHPRFKEFFLNSHITLQGTARTPRYTVLYDDKKLTMNELEIITYALAYNFQIVNSPVSIPAPLYVANRYAERGVDLYTSKQSDEMATSNQKIRVTIPQMNEDLTYCNTPLGKMRVNA</sequence>
<feature type="domain" description="Piwi" evidence="1">
    <location>
        <begin position="133"/>
        <end position="428"/>
    </location>
</feature>
<evidence type="ECO:0000313" key="3">
    <source>
        <dbReference type="Proteomes" id="UP001432027"/>
    </source>
</evidence>